<feature type="transmembrane region" description="Helical" evidence="1">
    <location>
        <begin position="454"/>
        <end position="473"/>
    </location>
</feature>
<evidence type="ECO:0000313" key="3">
    <source>
        <dbReference type="Proteomes" id="UP000447873"/>
    </source>
</evidence>
<comment type="caution">
    <text evidence="2">The sequence shown here is derived from an EMBL/GenBank/DDBJ whole genome shotgun (WGS) entry which is preliminary data.</text>
</comment>
<evidence type="ECO:0000313" key="2">
    <source>
        <dbReference type="EMBL" id="KAE9971449.1"/>
    </source>
</evidence>
<gene>
    <name evidence="2" type="ORF">EG328_005554</name>
</gene>
<sequence>MPVQPLSKRAYKDLNEVDNWSPTNHFPGFKPNKSHIPTDHSEYIDRISLQAQNSRPDLRFLQDEFQRQRTAKTSSPSRLAVLEITKDETKHRELGGLHKLEEYWEREPQTSLSRLYMLEDITASYVGAFGSRFNLDPSFFARHLRNTSYESSRDAADTSPLPSASRSTQSYCIWYPETVVFSGEDLEVEEWETSYFCHCNLYRQISFVRGPGRGDSKVGTIMRKMSVFVKDLGADVWEGLIVVDPPVGPAIYAQKGIHDTMKKVDCASARPYKGGFIDFLADHNDTTDCDSLKHISLLDNIIHYALHPRRSPQFDDTIFGILSLTNRIAREKISRLESLQESTKTASASGWPTKSYEKFSKIGASLQEIGHWRCKSTLYHTYMESNVADLTKFHGLIRGKSLYLETTDGEDWKYLLNALEGWKRRTSDDVQATFALLSLLEGQKSVDEAQNSGLLAMLGVIYLPFSLAAGILSMGGDFAAGADHFWIFFALAIPMLAMSLVLAFTPRLQTGLAKLWRKWDKRNAEKTRDSAKGLKMDLAQRV</sequence>
<keyword evidence="1" id="KW-1133">Transmembrane helix</keyword>
<accession>A0A8H3UMM1</accession>
<keyword evidence="1" id="KW-0812">Transmembrane</keyword>
<feature type="transmembrane region" description="Helical" evidence="1">
    <location>
        <begin position="485"/>
        <end position="504"/>
    </location>
</feature>
<keyword evidence="1" id="KW-0472">Membrane</keyword>
<protein>
    <submittedName>
        <fullName evidence="2">Uncharacterized protein</fullName>
    </submittedName>
</protein>
<proteinExistence type="predicted"/>
<organism evidence="2 3">
    <name type="scientific">Venturia inaequalis</name>
    <name type="common">Apple scab fungus</name>
    <dbReference type="NCBI Taxonomy" id="5025"/>
    <lineage>
        <taxon>Eukaryota</taxon>
        <taxon>Fungi</taxon>
        <taxon>Dikarya</taxon>
        <taxon>Ascomycota</taxon>
        <taxon>Pezizomycotina</taxon>
        <taxon>Dothideomycetes</taxon>
        <taxon>Pleosporomycetidae</taxon>
        <taxon>Venturiales</taxon>
        <taxon>Venturiaceae</taxon>
        <taxon>Venturia</taxon>
    </lineage>
</organism>
<name>A0A8H3UMM1_VENIN</name>
<dbReference type="AlphaFoldDB" id="A0A8H3UMM1"/>
<dbReference type="Proteomes" id="UP000447873">
    <property type="component" value="Unassembled WGS sequence"/>
</dbReference>
<dbReference type="EMBL" id="WNWS01000298">
    <property type="protein sequence ID" value="KAE9971449.1"/>
    <property type="molecule type" value="Genomic_DNA"/>
</dbReference>
<evidence type="ECO:0000256" key="1">
    <source>
        <dbReference type="SAM" id="Phobius"/>
    </source>
</evidence>
<reference evidence="2 3" key="1">
    <citation type="submission" date="2018-12" db="EMBL/GenBank/DDBJ databases">
        <title>Venturia inaequalis Genome Resource.</title>
        <authorList>
            <person name="Lichtner F.J."/>
        </authorList>
    </citation>
    <scope>NUCLEOTIDE SEQUENCE [LARGE SCALE GENOMIC DNA]</scope>
    <source>
        <strain evidence="2 3">120213</strain>
    </source>
</reference>